<evidence type="ECO:0000313" key="12">
    <source>
        <dbReference type="EMBL" id="THH11017.1"/>
    </source>
</evidence>
<feature type="region of interest" description="Disordered" evidence="9">
    <location>
        <begin position="225"/>
        <end position="255"/>
    </location>
</feature>
<keyword evidence="2 10" id="KW-0812">Transmembrane</keyword>
<dbReference type="EMBL" id="SGPK01000022">
    <property type="protein sequence ID" value="THH11017.1"/>
    <property type="molecule type" value="Genomic_DNA"/>
</dbReference>
<evidence type="ECO:0008006" key="14">
    <source>
        <dbReference type="Google" id="ProtNLM"/>
    </source>
</evidence>
<protein>
    <recommendedName>
        <fullName evidence="14">Translocon-associated protein subunit alpha</fullName>
    </recommendedName>
</protein>
<keyword evidence="13" id="KW-1185">Reference proteome</keyword>
<evidence type="ECO:0000256" key="5">
    <source>
        <dbReference type="ARBA" id="ARBA00022989"/>
    </source>
</evidence>
<comment type="similarity">
    <text evidence="8">Belongs to the IRC22 family.</text>
</comment>
<sequence length="255" mass="28037">MYSFLSWSALFLAILVTLVRSEDNSDPEIFVTASFPEDNPFGQIVNGERNRINLLVENKSDLNVTLVSIAGSFHDPQTDDLIKNATTLPYGLRLISGTKLQLPYQFHSEFKPGDVRLNIWMSHSVDDKIYRVTAYDSVVTVVEPEVSIFDYQVITTYLLTAAFLGGLGYYAFITFVPKPKKSRKPVTSSGGKNGISSPVGPVTATGAGGYEEEWIPEHHLKVRADKKKAGVVSSGDELSGGETSGTEGKRRRGRK</sequence>
<evidence type="ECO:0000256" key="11">
    <source>
        <dbReference type="SAM" id="SignalP"/>
    </source>
</evidence>
<feature type="transmembrane region" description="Helical" evidence="10">
    <location>
        <begin position="157"/>
        <end position="176"/>
    </location>
</feature>
<keyword evidence="6 10" id="KW-0472">Membrane</keyword>
<evidence type="ECO:0000256" key="10">
    <source>
        <dbReference type="SAM" id="Phobius"/>
    </source>
</evidence>
<evidence type="ECO:0000256" key="3">
    <source>
        <dbReference type="ARBA" id="ARBA00022729"/>
    </source>
</evidence>
<organism evidence="12 13">
    <name type="scientific">Phellinidium pouzarii</name>
    <dbReference type="NCBI Taxonomy" id="167371"/>
    <lineage>
        <taxon>Eukaryota</taxon>
        <taxon>Fungi</taxon>
        <taxon>Dikarya</taxon>
        <taxon>Basidiomycota</taxon>
        <taxon>Agaricomycotina</taxon>
        <taxon>Agaricomycetes</taxon>
        <taxon>Hymenochaetales</taxon>
        <taxon>Hymenochaetaceae</taxon>
        <taxon>Phellinidium</taxon>
    </lineage>
</organism>
<feature type="region of interest" description="Disordered" evidence="9">
    <location>
        <begin position="180"/>
        <end position="208"/>
    </location>
</feature>
<dbReference type="Proteomes" id="UP000308199">
    <property type="component" value="Unassembled WGS sequence"/>
</dbReference>
<keyword evidence="3 11" id="KW-0732">Signal</keyword>
<evidence type="ECO:0000256" key="2">
    <source>
        <dbReference type="ARBA" id="ARBA00022692"/>
    </source>
</evidence>
<dbReference type="InterPro" id="IPR005595">
    <property type="entry name" value="TRAP_alpha"/>
</dbReference>
<evidence type="ECO:0000256" key="9">
    <source>
        <dbReference type="SAM" id="MobiDB-lite"/>
    </source>
</evidence>
<gene>
    <name evidence="12" type="ORF">EW145_g929</name>
</gene>
<feature type="compositionally biased region" description="Polar residues" evidence="9">
    <location>
        <begin position="185"/>
        <end position="196"/>
    </location>
</feature>
<dbReference type="PANTHER" id="PTHR12924:SF0">
    <property type="entry name" value="TRANSLOCON-ASSOCIATED PROTEIN SUBUNIT ALPHA"/>
    <property type="match status" value="1"/>
</dbReference>
<evidence type="ECO:0000256" key="7">
    <source>
        <dbReference type="ARBA" id="ARBA00037565"/>
    </source>
</evidence>
<keyword evidence="5 10" id="KW-1133">Transmembrane helix</keyword>
<name>A0A4S4LGY9_9AGAM</name>
<dbReference type="PANTHER" id="PTHR12924">
    <property type="entry name" value="TRANSLOCON-ASSOCIATED PROTEIN, ALPHA SUBUNIT"/>
    <property type="match status" value="1"/>
</dbReference>
<accession>A0A4S4LGY9</accession>
<evidence type="ECO:0000256" key="4">
    <source>
        <dbReference type="ARBA" id="ARBA00022824"/>
    </source>
</evidence>
<evidence type="ECO:0000256" key="6">
    <source>
        <dbReference type="ARBA" id="ARBA00023136"/>
    </source>
</evidence>
<reference evidence="12 13" key="1">
    <citation type="submission" date="2019-02" db="EMBL/GenBank/DDBJ databases">
        <title>Genome sequencing of the rare red list fungi Phellinidium pouzarii.</title>
        <authorList>
            <person name="Buettner E."/>
            <person name="Kellner H."/>
        </authorList>
    </citation>
    <scope>NUCLEOTIDE SEQUENCE [LARGE SCALE GENOMIC DNA]</scope>
    <source>
        <strain evidence="12 13">DSM 108285</strain>
    </source>
</reference>
<comment type="function">
    <text evidence="7">Is probably involved in a pathway contributing to genomic integrity.</text>
</comment>
<dbReference type="Pfam" id="PF03896">
    <property type="entry name" value="TRAP_alpha"/>
    <property type="match status" value="1"/>
</dbReference>
<evidence type="ECO:0000313" key="13">
    <source>
        <dbReference type="Proteomes" id="UP000308199"/>
    </source>
</evidence>
<dbReference type="OrthoDB" id="1926781at2759"/>
<dbReference type="AlphaFoldDB" id="A0A4S4LGY9"/>
<evidence type="ECO:0000256" key="1">
    <source>
        <dbReference type="ARBA" id="ARBA00004115"/>
    </source>
</evidence>
<dbReference type="GO" id="GO:0005789">
    <property type="term" value="C:endoplasmic reticulum membrane"/>
    <property type="evidence" value="ECO:0007669"/>
    <property type="project" value="UniProtKB-SubCell"/>
</dbReference>
<comment type="subcellular location">
    <subcellularLocation>
        <location evidence="1">Endoplasmic reticulum membrane</location>
        <topology evidence="1">Single-pass type I membrane protein</topology>
    </subcellularLocation>
</comment>
<feature type="chain" id="PRO_5020551324" description="Translocon-associated protein subunit alpha" evidence="11">
    <location>
        <begin position="22"/>
        <end position="255"/>
    </location>
</feature>
<feature type="signal peptide" evidence="11">
    <location>
        <begin position="1"/>
        <end position="21"/>
    </location>
</feature>
<keyword evidence="4" id="KW-0256">Endoplasmic reticulum</keyword>
<evidence type="ECO:0000256" key="8">
    <source>
        <dbReference type="ARBA" id="ARBA00038311"/>
    </source>
</evidence>
<proteinExistence type="inferred from homology"/>
<comment type="caution">
    <text evidence="12">The sequence shown here is derived from an EMBL/GenBank/DDBJ whole genome shotgun (WGS) entry which is preliminary data.</text>
</comment>